<sequence>MIHYTPLSEFDIYEDDPSSYENNKIVSIKGRTMKVQKMNDGNFQILQLISTDPQDYLDTDFIPGTILSMQDFQE</sequence>
<reference evidence="1 2" key="1">
    <citation type="submission" date="2019-11" db="EMBL/GenBank/DDBJ databases">
        <title>Genome sequences of 17 halophilic strains isolated from different environments.</title>
        <authorList>
            <person name="Furrow R.E."/>
        </authorList>
    </citation>
    <scope>NUCLEOTIDE SEQUENCE [LARGE SCALE GENOMIC DNA]</scope>
    <source>
        <strain evidence="1 2">22514_16_FS</strain>
    </source>
</reference>
<accession>A0A6I5A2Y9</accession>
<evidence type="ECO:0000313" key="1">
    <source>
        <dbReference type="EMBL" id="MYL33201.1"/>
    </source>
</evidence>
<protein>
    <submittedName>
        <fullName evidence="1">Uncharacterized protein</fullName>
    </submittedName>
</protein>
<organism evidence="1 2">
    <name type="scientific">Pontibacillus yanchengensis</name>
    <dbReference type="NCBI Taxonomy" id="462910"/>
    <lineage>
        <taxon>Bacteria</taxon>
        <taxon>Bacillati</taxon>
        <taxon>Bacillota</taxon>
        <taxon>Bacilli</taxon>
        <taxon>Bacillales</taxon>
        <taxon>Bacillaceae</taxon>
        <taxon>Pontibacillus</taxon>
    </lineage>
</organism>
<dbReference type="Proteomes" id="UP000468638">
    <property type="component" value="Unassembled WGS sequence"/>
</dbReference>
<dbReference type="RefSeq" id="WP_160846773.1">
    <property type="nucleotide sequence ID" value="NZ_WMEQ01000003.1"/>
</dbReference>
<dbReference type="InterPro" id="IPR025619">
    <property type="entry name" value="YlzJ"/>
</dbReference>
<evidence type="ECO:0000313" key="2">
    <source>
        <dbReference type="Proteomes" id="UP000468638"/>
    </source>
</evidence>
<name>A0A6I5A2Y9_9BACI</name>
<dbReference type="AlphaFoldDB" id="A0A6I5A2Y9"/>
<dbReference type="OrthoDB" id="1683573at2"/>
<dbReference type="EMBL" id="WMEQ01000003">
    <property type="protein sequence ID" value="MYL33201.1"/>
    <property type="molecule type" value="Genomic_DNA"/>
</dbReference>
<dbReference type="Pfam" id="PF14035">
    <property type="entry name" value="YlzJ"/>
    <property type="match status" value="1"/>
</dbReference>
<comment type="caution">
    <text evidence="1">The sequence shown here is derived from an EMBL/GenBank/DDBJ whole genome shotgun (WGS) entry which is preliminary data.</text>
</comment>
<gene>
    <name evidence="1" type="ORF">GLW05_06260</name>
</gene>
<proteinExistence type="predicted"/>